<gene>
    <name evidence="3" type="primary">epsL</name>
    <name evidence="3" type="ORF">STSP_70620</name>
</gene>
<dbReference type="Proteomes" id="UP000077381">
    <property type="component" value="Unassembled WGS sequence"/>
</dbReference>
<proteinExistence type="inferred from homology"/>
<dbReference type="OrthoDB" id="9808602at2"/>
<evidence type="ECO:0000256" key="1">
    <source>
        <dbReference type="ARBA" id="ARBA00006464"/>
    </source>
</evidence>
<dbReference type="EC" id="2.-.-.-" evidence="3"/>
<dbReference type="PANTHER" id="PTHR30576:SF10">
    <property type="entry name" value="SLL5057 PROTEIN"/>
    <property type="match status" value="1"/>
</dbReference>
<dbReference type="GO" id="GO:0016780">
    <property type="term" value="F:phosphotransferase activity, for other substituted phosphate groups"/>
    <property type="evidence" value="ECO:0007669"/>
    <property type="project" value="TreeGrafter"/>
</dbReference>
<comment type="similarity">
    <text evidence="1">Belongs to the bacterial sugar transferase family.</text>
</comment>
<keyword evidence="3" id="KW-0808">Transferase</keyword>
<keyword evidence="4" id="KW-1185">Reference proteome</keyword>
<dbReference type="RefSeq" id="WP_067285000.1">
    <property type="nucleotide sequence ID" value="NZ_LOHS01000194.1"/>
</dbReference>
<evidence type="ECO:0000313" key="4">
    <source>
        <dbReference type="Proteomes" id="UP000077381"/>
    </source>
</evidence>
<evidence type="ECO:0000313" key="3">
    <source>
        <dbReference type="EMBL" id="OAH09606.1"/>
    </source>
</evidence>
<feature type="domain" description="Bacterial sugar transferase" evidence="2">
    <location>
        <begin position="4"/>
        <end position="190"/>
    </location>
</feature>
<name>A0A177HFQ5_9ACTN</name>
<comment type="caution">
    <text evidence="3">The sequence shown here is derived from an EMBL/GenBank/DDBJ whole genome shotgun (WGS) entry which is preliminary data.</text>
</comment>
<evidence type="ECO:0000259" key="2">
    <source>
        <dbReference type="Pfam" id="PF02397"/>
    </source>
</evidence>
<dbReference type="PATRIC" id="fig|1716141.3.peg.7473"/>
<dbReference type="InterPro" id="IPR003362">
    <property type="entry name" value="Bact_transf"/>
</dbReference>
<protein>
    <submittedName>
        <fullName evidence="3">Putative sugar transferase EpsL</fullName>
        <ecNumber evidence="3">2.-.-.-</ecNumber>
    </submittedName>
</protein>
<accession>A0A177HFQ5</accession>
<dbReference type="AlphaFoldDB" id="A0A177HFQ5"/>
<sequence length="196" mass="21485">MVIKRLVDIVGSLALLLLAAPLSCVICLAVATTSPGGVLFRQTRAGLDGRPFTMLKFRTMHAGAETERSELTARNETNGHLFKLRDDPRVTRVGRLLRRLSLDELPQLVNVLRGEMSLVGPRPLPLADSGYTGRARARLSVPPGLTGLWQISGRSALPWEEMVRLDLHYVEHRSIGMDLAILVRTVPAVLTARGAH</sequence>
<dbReference type="EMBL" id="LOHS01000194">
    <property type="protein sequence ID" value="OAH09606.1"/>
    <property type="molecule type" value="Genomic_DNA"/>
</dbReference>
<dbReference type="STRING" id="1716141.STSP_70620"/>
<reference evidence="3 4" key="1">
    <citation type="submission" date="2015-12" db="EMBL/GenBank/DDBJ databases">
        <title>Genome sequence of Streptomyces sp. G25.</title>
        <authorList>
            <person name="Poehlein A."/>
            <person name="Roettig A."/>
            <person name="Hiessl S."/>
            <person name="Hauschild P."/>
            <person name="Schauer J."/>
            <person name="Madkour M.H."/>
            <person name="Al-Ansari A.M."/>
            <person name="Almakishah N.H."/>
            <person name="Steinbuechel A."/>
            <person name="Daniel R."/>
        </authorList>
    </citation>
    <scope>NUCLEOTIDE SEQUENCE [LARGE SCALE GENOMIC DNA]</scope>
    <source>
        <strain evidence="4">G25(2015)</strain>
    </source>
</reference>
<dbReference type="PANTHER" id="PTHR30576">
    <property type="entry name" value="COLANIC BIOSYNTHESIS UDP-GLUCOSE LIPID CARRIER TRANSFERASE"/>
    <property type="match status" value="1"/>
</dbReference>
<organism evidence="3 4">
    <name type="scientific">Streptomyces jeddahensis</name>
    <dbReference type="NCBI Taxonomy" id="1716141"/>
    <lineage>
        <taxon>Bacteria</taxon>
        <taxon>Bacillati</taxon>
        <taxon>Actinomycetota</taxon>
        <taxon>Actinomycetes</taxon>
        <taxon>Kitasatosporales</taxon>
        <taxon>Streptomycetaceae</taxon>
        <taxon>Streptomyces</taxon>
    </lineage>
</organism>
<dbReference type="Pfam" id="PF02397">
    <property type="entry name" value="Bac_transf"/>
    <property type="match status" value="1"/>
</dbReference>